<evidence type="ECO:0000313" key="2">
    <source>
        <dbReference type="Proteomes" id="UP000797356"/>
    </source>
</evidence>
<name>A0A8K0ISB4_COCNU</name>
<reference evidence="1" key="1">
    <citation type="journal article" date="2017" name="Gigascience">
        <title>The genome draft of coconut (Cocos nucifera).</title>
        <authorList>
            <person name="Xiao Y."/>
            <person name="Xu P."/>
            <person name="Fan H."/>
            <person name="Baudouin L."/>
            <person name="Xia W."/>
            <person name="Bocs S."/>
            <person name="Xu J."/>
            <person name="Li Q."/>
            <person name="Guo A."/>
            <person name="Zhou L."/>
            <person name="Li J."/>
            <person name="Wu Y."/>
            <person name="Ma Z."/>
            <person name="Armero A."/>
            <person name="Issali A.E."/>
            <person name="Liu N."/>
            <person name="Peng M."/>
            <person name="Yang Y."/>
        </authorList>
    </citation>
    <scope>NUCLEOTIDE SEQUENCE</scope>
    <source>
        <tissue evidence="1">Spear leaf of Hainan Tall coconut</tissue>
    </source>
</reference>
<reference evidence="1" key="2">
    <citation type="submission" date="2019-07" db="EMBL/GenBank/DDBJ databases">
        <authorList>
            <person name="Yang Y."/>
            <person name="Bocs S."/>
            <person name="Baudouin L."/>
        </authorList>
    </citation>
    <scope>NUCLEOTIDE SEQUENCE</scope>
    <source>
        <tissue evidence="1">Spear leaf of Hainan Tall coconut</tissue>
    </source>
</reference>
<dbReference type="EMBL" id="CM017884">
    <property type="protein sequence ID" value="KAG1366215.1"/>
    <property type="molecule type" value="Genomic_DNA"/>
</dbReference>
<accession>A0A8K0ISB4</accession>
<gene>
    <name evidence="1" type="ORF">COCNU_13G000050</name>
</gene>
<proteinExistence type="predicted"/>
<dbReference type="AlphaFoldDB" id="A0A8K0ISB4"/>
<organism evidence="1 2">
    <name type="scientific">Cocos nucifera</name>
    <name type="common">Coconut palm</name>
    <dbReference type="NCBI Taxonomy" id="13894"/>
    <lineage>
        <taxon>Eukaryota</taxon>
        <taxon>Viridiplantae</taxon>
        <taxon>Streptophyta</taxon>
        <taxon>Embryophyta</taxon>
        <taxon>Tracheophyta</taxon>
        <taxon>Spermatophyta</taxon>
        <taxon>Magnoliopsida</taxon>
        <taxon>Liliopsida</taxon>
        <taxon>Arecaceae</taxon>
        <taxon>Arecoideae</taxon>
        <taxon>Cocoseae</taxon>
        <taxon>Attaleinae</taxon>
        <taxon>Cocos</taxon>
    </lineage>
</organism>
<protein>
    <submittedName>
        <fullName evidence="1">Uncharacterized protein</fullName>
    </submittedName>
</protein>
<keyword evidence="2" id="KW-1185">Reference proteome</keyword>
<comment type="caution">
    <text evidence="1">The sequence shown here is derived from an EMBL/GenBank/DDBJ whole genome shotgun (WGS) entry which is preliminary data.</text>
</comment>
<evidence type="ECO:0000313" key="1">
    <source>
        <dbReference type="EMBL" id="KAG1366215.1"/>
    </source>
</evidence>
<sequence>MAEDGPRRLRWASGSACWTSGISTIGQTSEFAVTDLTARTASRPARTRAQKPANRYIGIMFTGALAFDPKHWPTAEELIHTSEVWLM</sequence>
<dbReference type="Proteomes" id="UP000797356">
    <property type="component" value="Chromosome 13"/>
</dbReference>